<dbReference type="EMBL" id="JBBNAF010000013">
    <property type="protein sequence ID" value="KAK9087858.1"/>
    <property type="molecule type" value="Genomic_DNA"/>
</dbReference>
<evidence type="ECO:0000313" key="3">
    <source>
        <dbReference type="Proteomes" id="UP001420932"/>
    </source>
</evidence>
<dbReference type="AlphaFoldDB" id="A0AAP0EA61"/>
<dbReference type="Proteomes" id="UP001420932">
    <property type="component" value="Unassembled WGS sequence"/>
</dbReference>
<reference evidence="2 3" key="1">
    <citation type="submission" date="2024-01" db="EMBL/GenBank/DDBJ databases">
        <title>Genome assemblies of Stephania.</title>
        <authorList>
            <person name="Yang L."/>
        </authorList>
    </citation>
    <scope>NUCLEOTIDE SEQUENCE [LARGE SCALE GENOMIC DNA]</scope>
    <source>
        <strain evidence="2">YNDBR</strain>
        <tissue evidence="2">Leaf</tissue>
    </source>
</reference>
<gene>
    <name evidence="2" type="ORF">Syun_030252</name>
</gene>
<evidence type="ECO:0000256" key="1">
    <source>
        <dbReference type="SAM" id="MobiDB-lite"/>
    </source>
</evidence>
<keyword evidence="3" id="KW-1185">Reference proteome</keyword>
<protein>
    <submittedName>
        <fullName evidence="2">Uncharacterized protein</fullName>
    </submittedName>
</protein>
<sequence length="91" mass="10294">MEIEEDDEDEEEAEMLSLKLRTGATNSNPCSRMELVVNRTVDINAAATPMEMIAEEGEGGERSSWKKLRLMLQQLVVLDSFRHHATFSPIN</sequence>
<accession>A0AAP0EA61</accession>
<name>A0AAP0EA61_9MAGN</name>
<organism evidence="2 3">
    <name type="scientific">Stephania yunnanensis</name>
    <dbReference type="NCBI Taxonomy" id="152371"/>
    <lineage>
        <taxon>Eukaryota</taxon>
        <taxon>Viridiplantae</taxon>
        <taxon>Streptophyta</taxon>
        <taxon>Embryophyta</taxon>
        <taxon>Tracheophyta</taxon>
        <taxon>Spermatophyta</taxon>
        <taxon>Magnoliopsida</taxon>
        <taxon>Ranunculales</taxon>
        <taxon>Menispermaceae</taxon>
        <taxon>Menispermoideae</taxon>
        <taxon>Cissampelideae</taxon>
        <taxon>Stephania</taxon>
    </lineage>
</organism>
<evidence type="ECO:0000313" key="2">
    <source>
        <dbReference type="EMBL" id="KAK9087858.1"/>
    </source>
</evidence>
<proteinExistence type="predicted"/>
<comment type="caution">
    <text evidence="2">The sequence shown here is derived from an EMBL/GenBank/DDBJ whole genome shotgun (WGS) entry which is preliminary data.</text>
</comment>
<feature type="compositionally biased region" description="Acidic residues" evidence="1">
    <location>
        <begin position="1"/>
        <end position="14"/>
    </location>
</feature>
<feature type="region of interest" description="Disordered" evidence="1">
    <location>
        <begin position="1"/>
        <end position="24"/>
    </location>
</feature>